<reference evidence="3" key="1">
    <citation type="submission" date="2015-08" db="EMBL/GenBank/DDBJ databases">
        <title>Fjat-10028 dsm 16317.</title>
        <authorList>
            <person name="Liu B."/>
            <person name="Wang J."/>
            <person name="Zhu Y."/>
            <person name="Liu G."/>
            <person name="Chen Q."/>
            <person name="Chen Z."/>
            <person name="Lan J."/>
            <person name="Che J."/>
            <person name="Ge C."/>
            <person name="Shi H."/>
            <person name="Pan Z."/>
            <person name="Liu X."/>
        </authorList>
    </citation>
    <scope>NUCLEOTIDE SEQUENCE [LARGE SCALE GENOMIC DNA]</scope>
    <source>
        <strain evidence="3">DSM 16317</strain>
    </source>
</reference>
<name>A0A0M0LM85_9BACL</name>
<organism evidence="2 3">
    <name type="scientific">Viridibacillus arvi</name>
    <dbReference type="NCBI Taxonomy" id="263475"/>
    <lineage>
        <taxon>Bacteria</taxon>
        <taxon>Bacillati</taxon>
        <taxon>Bacillota</taxon>
        <taxon>Bacilli</taxon>
        <taxon>Bacillales</taxon>
        <taxon>Caryophanaceae</taxon>
        <taxon>Viridibacillus</taxon>
    </lineage>
</organism>
<keyword evidence="3" id="KW-1185">Reference proteome</keyword>
<dbReference type="AlphaFoldDB" id="A0A0M0LM85"/>
<accession>A0A0M0LM85</accession>
<dbReference type="RefSeq" id="WP_053416281.1">
    <property type="nucleotide sequence ID" value="NZ_CP063302.1"/>
</dbReference>
<dbReference type="PANTHER" id="PTHR34297:SF1">
    <property type="entry name" value="ASP23_GLS24 FAMILY ENVELOPE STRESS RESPONSE PROTEIN"/>
    <property type="match status" value="1"/>
</dbReference>
<dbReference type="STRING" id="263475.AMD00_06755"/>
<evidence type="ECO:0000313" key="3">
    <source>
        <dbReference type="Proteomes" id="UP000036867"/>
    </source>
</evidence>
<dbReference type="Proteomes" id="UP000036867">
    <property type="component" value="Unassembled WGS sequence"/>
</dbReference>
<dbReference type="OrthoDB" id="9793465at2"/>
<evidence type="ECO:0000313" key="2">
    <source>
        <dbReference type="EMBL" id="KOO52106.1"/>
    </source>
</evidence>
<proteinExistence type="inferred from homology"/>
<dbReference type="PANTHER" id="PTHR34297">
    <property type="entry name" value="HYPOTHETICAL CYTOSOLIC PROTEIN-RELATED"/>
    <property type="match status" value="1"/>
</dbReference>
<gene>
    <name evidence="2" type="ORF">AMD00_06755</name>
</gene>
<evidence type="ECO:0000256" key="1">
    <source>
        <dbReference type="ARBA" id="ARBA00005721"/>
    </source>
</evidence>
<evidence type="ECO:0008006" key="4">
    <source>
        <dbReference type="Google" id="ProtNLM"/>
    </source>
</evidence>
<comment type="similarity">
    <text evidence="1">Belongs to the asp23 family.</text>
</comment>
<dbReference type="EMBL" id="LILB01000001">
    <property type="protein sequence ID" value="KOO52106.1"/>
    <property type="molecule type" value="Genomic_DNA"/>
</dbReference>
<dbReference type="InterPro" id="IPR005531">
    <property type="entry name" value="Asp23"/>
</dbReference>
<comment type="caution">
    <text evidence="2">The sequence shown here is derived from an EMBL/GenBank/DDBJ whole genome shotgun (WGS) entry which is preliminary data.</text>
</comment>
<protein>
    <recommendedName>
        <fullName evidence="4">Alkaline-shock protein</fullName>
    </recommendedName>
</protein>
<dbReference type="GeneID" id="301135803"/>
<sequence>MAEKVIQSLPQSTPAGKEELGKIEVAPEVIEVIAGIATTEVEGVSGTRGNFATGVVEKFGKKVHGKGIKTEWTEAGLIVDVYCFVQYGASVAKVAQQVQTQIREAIFNMTSLATQEVNVHITGIQFDQVNDAKTE</sequence>
<dbReference type="PATRIC" id="fig|263475.3.peg.1800"/>
<dbReference type="Pfam" id="PF03780">
    <property type="entry name" value="Asp23"/>
    <property type="match status" value="1"/>
</dbReference>